<keyword evidence="2 8" id="KW-0699">rRNA-binding</keyword>
<evidence type="ECO:0000259" key="9">
    <source>
        <dbReference type="Pfam" id="PF17136"/>
    </source>
</evidence>
<organism evidence="10 11">
    <name type="scientific">Methylophaga lonarensis MPL</name>
    <dbReference type="NCBI Taxonomy" id="1286106"/>
    <lineage>
        <taxon>Bacteria</taxon>
        <taxon>Pseudomonadati</taxon>
        <taxon>Pseudomonadota</taxon>
        <taxon>Gammaproteobacteria</taxon>
        <taxon>Thiotrichales</taxon>
        <taxon>Piscirickettsiaceae</taxon>
        <taxon>Methylophaga</taxon>
    </lineage>
</organism>
<accession>M7PF56</accession>
<dbReference type="InterPro" id="IPR003256">
    <property type="entry name" value="Ribosomal_uL24"/>
</dbReference>
<proteinExistence type="inferred from homology"/>
<dbReference type="Proteomes" id="UP000012019">
    <property type="component" value="Unassembled WGS sequence"/>
</dbReference>
<dbReference type="eggNOG" id="COG0198">
    <property type="taxonomic scope" value="Bacteria"/>
</dbReference>
<dbReference type="InterPro" id="IPR057264">
    <property type="entry name" value="Ribosomal_uL24_C"/>
</dbReference>
<evidence type="ECO:0000256" key="7">
    <source>
        <dbReference type="ARBA" id="ARBA00058688"/>
    </source>
</evidence>
<dbReference type="GO" id="GO:0005840">
    <property type="term" value="C:ribosome"/>
    <property type="evidence" value="ECO:0007669"/>
    <property type="project" value="UniProtKB-KW"/>
</dbReference>
<dbReference type="GO" id="GO:0006412">
    <property type="term" value="P:translation"/>
    <property type="evidence" value="ECO:0007669"/>
    <property type="project" value="UniProtKB-UniRule"/>
</dbReference>
<keyword evidence="5 8" id="KW-0687">Ribonucleoprotein</keyword>
<evidence type="ECO:0000256" key="5">
    <source>
        <dbReference type="ARBA" id="ARBA00023274"/>
    </source>
</evidence>
<dbReference type="RefSeq" id="WP_009726923.1">
    <property type="nucleotide sequence ID" value="NZ_APHR01000053.1"/>
</dbReference>
<dbReference type="CDD" id="cd06089">
    <property type="entry name" value="KOW_RPL26"/>
    <property type="match status" value="1"/>
</dbReference>
<comment type="subunit">
    <text evidence="8">Part of the 50S ribosomal subunit.</text>
</comment>
<dbReference type="AlphaFoldDB" id="M7PF56"/>
<dbReference type="InterPro" id="IPR014722">
    <property type="entry name" value="Rib_uL2_dom2"/>
</dbReference>
<dbReference type="FunFam" id="2.30.30.30:FF:000004">
    <property type="entry name" value="50S ribosomal protein L24"/>
    <property type="match status" value="1"/>
</dbReference>
<dbReference type="InterPro" id="IPR005825">
    <property type="entry name" value="Ribosomal_uL24_CS"/>
</dbReference>
<dbReference type="PROSITE" id="PS01108">
    <property type="entry name" value="RIBOSOMAL_L24"/>
    <property type="match status" value="1"/>
</dbReference>
<keyword evidence="4 8" id="KW-0689">Ribosomal protein</keyword>
<dbReference type="GO" id="GO:1990904">
    <property type="term" value="C:ribonucleoprotein complex"/>
    <property type="evidence" value="ECO:0007669"/>
    <property type="project" value="UniProtKB-KW"/>
</dbReference>
<evidence type="ECO:0000256" key="6">
    <source>
        <dbReference type="ARBA" id="ARBA00035206"/>
    </source>
</evidence>
<name>M7PF56_9GAMM</name>
<dbReference type="GO" id="GO:0003735">
    <property type="term" value="F:structural constituent of ribosome"/>
    <property type="evidence" value="ECO:0007669"/>
    <property type="project" value="InterPro"/>
</dbReference>
<sequence>MERLVKGDQVVVLTGKDRGKQGEILRRVEGGKFIVQGINLAKKHMKPNPALGRTGGIVQKEMPIDGSNLALLNPATGKGDKVGYKVLDDGRKVRVFKSNGEVVSA</sequence>
<dbReference type="InterPro" id="IPR041988">
    <property type="entry name" value="Ribosomal_uL24_KOW"/>
</dbReference>
<comment type="function">
    <text evidence="8">One of two assembly initiator proteins, it binds directly to the 5'-end of the 23S rRNA, where it nucleates assembly of the 50S subunit.</text>
</comment>
<evidence type="ECO:0000256" key="1">
    <source>
        <dbReference type="ARBA" id="ARBA00010618"/>
    </source>
</evidence>
<gene>
    <name evidence="8" type="primary">rplX</name>
    <name evidence="10" type="ORF">MPL1_09767</name>
</gene>
<dbReference type="STRING" id="1286106.MPL1_09767"/>
<evidence type="ECO:0000313" key="10">
    <source>
        <dbReference type="EMBL" id="EMR12540.1"/>
    </source>
</evidence>
<comment type="caution">
    <text evidence="10">The sequence shown here is derived from an EMBL/GenBank/DDBJ whole genome shotgun (WGS) entry which is preliminary data.</text>
</comment>
<dbReference type="NCBIfam" id="TIGR01079">
    <property type="entry name" value="rplX_bact"/>
    <property type="match status" value="1"/>
</dbReference>
<dbReference type="HAMAP" id="MF_01326_B">
    <property type="entry name" value="Ribosomal_uL24_B"/>
    <property type="match status" value="1"/>
</dbReference>
<evidence type="ECO:0000256" key="4">
    <source>
        <dbReference type="ARBA" id="ARBA00022980"/>
    </source>
</evidence>
<dbReference type="PANTHER" id="PTHR12903">
    <property type="entry name" value="MITOCHONDRIAL RIBOSOMAL PROTEIN L24"/>
    <property type="match status" value="1"/>
</dbReference>
<evidence type="ECO:0000256" key="2">
    <source>
        <dbReference type="ARBA" id="ARBA00022730"/>
    </source>
</evidence>
<evidence type="ECO:0000256" key="8">
    <source>
        <dbReference type="HAMAP-Rule" id="MF_01326"/>
    </source>
</evidence>
<dbReference type="EMBL" id="APHR01000053">
    <property type="protein sequence ID" value="EMR12540.1"/>
    <property type="molecule type" value="Genomic_DNA"/>
</dbReference>
<keyword evidence="3 8" id="KW-0694">RNA-binding</keyword>
<evidence type="ECO:0000313" key="11">
    <source>
        <dbReference type="Proteomes" id="UP000012019"/>
    </source>
</evidence>
<dbReference type="GO" id="GO:0019843">
    <property type="term" value="F:rRNA binding"/>
    <property type="evidence" value="ECO:0007669"/>
    <property type="project" value="UniProtKB-UniRule"/>
</dbReference>
<keyword evidence="11" id="KW-1185">Reference proteome</keyword>
<evidence type="ECO:0000256" key="3">
    <source>
        <dbReference type="ARBA" id="ARBA00022884"/>
    </source>
</evidence>
<dbReference type="Gene3D" id="2.30.30.30">
    <property type="match status" value="1"/>
</dbReference>
<dbReference type="InterPro" id="IPR008991">
    <property type="entry name" value="Translation_prot_SH3-like_sf"/>
</dbReference>
<comment type="function">
    <text evidence="7 8">One of the proteins that surrounds the polypeptide exit tunnel on the outside of the subunit.</text>
</comment>
<dbReference type="Pfam" id="PF17136">
    <property type="entry name" value="ribosomal_L24"/>
    <property type="match status" value="1"/>
</dbReference>
<feature type="domain" description="Large ribosomal subunit protein uL24 C-terminal" evidence="9">
    <location>
        <begin position="38"/>
        <end position="103"/>
    </location>
</feature>
<reference evidence="10 11" key="1">
    <citation type="journal article" date="2013" name="Genome Announc.">
        <title>Draft Genome Sequence of Methylophaga lonarensis MPLT, a Haloalkaliphilic (Non-Methane-Utilizing) Methylotroph.</title>
        <authorList>
            <person name="Shetty S.A."/>
            <person name="Marathe N.P."/>
            <person name="Munot H."/>
            <person name="Antony C.P."/>
            <person name="Dhotre D.P."/>
            <person name="Murrell J.C."/>
            <person name="Shouche Y.S."/>
        </authorList>
    </citation>
    <scope>NUCLEOTIDE SEQUENCE [LARGE SCALE GENOMIC DNA]</scope>
    <source>
        <strain evidence="10 11">MPL</strain>
    </source>
</reference>
<protein>
    <recommendedName>
        <fullName evidence="6 8">Large ribosomal subunit protein uL24</fullName>
    </recommendedName>
</protein>
<comment type="similarity">
    <text evidence="1 8">Belongs to the universal ribosomal protein uL24 family.</text>
</comment>
<dbReference type="SUPFAM" id="SSF50104">
    <property type="entry name" value="Translation proteins SH3-like domain"/>
    <property type="match status" value="1"/>
</dbReference>
<dbReference type="PATRIC" id="fig|1286106.3.peg.1954"/>
<dbReference type="OrthoDB" id="9807419at2"/>